<dbReference type="EMBL" id="LGTC01000001">
    <property type="protein sequence ID" value="KNY28228.1"/>
    <property type="molecule type" value="Genomic_DNA"/>
</dbReference>
<dbReference type="Pfam" id="PF01979">
    <property type="entry name" value="Amidohydro_1"/>
    <property type="match status" value="1"/>
</dbReference>
<dbReference type="STRING" id="398512.Bccel_3502"/>
<comment type="caution">
    <text evidence="6">The sequence shown here is derived from an EMBL/GenBank/DDBJ whole genome shotgun (WGS) entry which is preliminary data.</text>
</comment>
<evidence type="ECO:0000256" key="4">
    <source>
        <dbReference type="HAMAP-Rule" id="MF_01281"/>
    </source>
</evidence>
<feature type="binding site" evidence="4">
    <location>
        <position position="304"/>
    </location>
    <ligand>
        <name>Zn(2+)</name>
        <dbReference type="ChEBI" id="CHEBI:29105"/>
    </ligand>
</feature>
<feature type="binding site" evidence="4">
    <location>
        <position position="219"/>
    </location>
    <ligand>
        <name>substrate</name>
    </ligand>
</feature>
<dbReference type="InterPro" id="IPR032466">
    <property type="entry name" value="Metal_Hydrolase"/>
</dbReference>
<dbReference type="PANTHER" id="PTHR43794">
    <property type="entry name" value="AMINOHYDROLASE SSNA-RELATED"/>
    <property type="match status" value="1"/>
</dbReference>
<feature type="domain" description="Amidohydrolase-related" evidence="5">
    <location>
        <begin position="57"/>
        <end position="408"/>
    </location>
</feature>
<dbReference type="InterPro" id="IPR006680">
    <property type="entry name" value="Amidohydro-rel"/>
</dbReference>
<reference evidence="7" key="1">
    <citation type="submission" date="2015-07" db="EMBL/GenBank/DDBJ databases">
        <title>Near-Complete Genome Sequence of the Cellulolytic Bacterium Bacteroides (Pseudobacteroides) cellulosolvens ATCC 35603.</title>
        <authorList>
            <person name="Dassa B."/>
            <person name="Utturkar S.M."/>
            <person name="Klingeman D.M."/>
            <person name="Hurt R.A."/>
            <person name="Keller M."/>
            <person name="Xu J."/>
            <person name="Reddy Y.H.K."/>
            <person name="Borovok I."/>
            <person name="Grinberg I.R."/>
            <person name="Lamed R."/>
            <person name="Zhivin O."/>
            <person name="Bayer E.A."/>
            <person name="Brown S.D."/>
        </authorList>
    </citation>
    <scope>NUCLEOTIDE SEQUENCE [LARGE SCALE GENOMIC DNA]</scope>
    <source>
        <strain evidence="7">DSM 2933</strain>
    </source>
</reference>
<dbReference type="GO" id="GO:0090614">
    <property type="term" value="F:5'-methylthioadenosine deaminase activity"/>
    <property type="evidence" value="ECO:0007669"/>
    <property type="project" value="UniProtKB-UniRule"/>
</dbReference>
<dbReference type="EC" id="3.5.4.28" evidence="4"/>
<dbReference type="GO" id="GO:0046872">
    <property type="term" value="F:metal ion binding"/>
    <property type="evidence" value="ECO:0007669"/>
    <property type="project" value="UniProtKB-KW"/>
</dbReference>
<dbReference type="PANTHER" id="PTHR43794:SF11">
    <property type="entry name" value="AMIDOHYDROLASE-RELATED DOMAIN-CONTAINING PROTEIN"/>
    <property type="match status" value="1"/>
</dbReference>
<dbReference type="InterPro" id="IPR050287">
    <property type="entry name" value="MTA/SAH_deaminase"/>
</dbReference>
<feature type="binding site" evidence="4">
    <location>
        <position position="216"/>
    </location>
    <ligand>
        <name>Zn(2+)</name>
        <dbReference type="ChEBI" id="CHEBI:29105"/>
    </ligand>
</feature>
<proteinExistence type="inferred from homology"/>
<protein>
    <recommendedName>
        <fullName evidence="4">5-methylthioadenosine/S-adenosylhomocysteine deaminase</fullName>
        <shortName evidence="4">MTA/SAH deaminase</shortName>
        <ecNumber evidence="4">3.5.4.28</ecNumber>
        <ecNumber evidence="4">3.5.4.31</ecNumber>
    </recommendedName>
</protein>
<keyword evidence="7" id="KW-1185">Reference proteome</keyword>
<comment type="catalytic activity">
    <reaction evidence="4">
        <text>S-methyl-5'-thioadenosine + H2O + H(+) = S-methyl-5'-thioinosine + NH4(+)</text>
        <dbReference type="Rhea" id="RHEA:25025"/>
        <dbReference type="ChEBI" id="CHEBI:15377"/>
        <dbReference type="ChEBI" id="CHEBI:15378"/>
        <dbReference type="ChEBI" id="CHEBI:17509"/>
        <dbReference type="ChEBI" id="CHEBI:28938"/>
        <dbReference type="ChEBI" id="CHEBI:48595"/>
        <dbReference type="EC" id="3.5.4.31"/>
    </reaction>
</comment>
<dbReference type="OrthoDB" id="9807210at2"/>
<feature type="binding site" evidence="4">
    <location>
        <position position="304"/>
    </location>
    <ligand>
        <name>substrate</name>
    </ligand>
</feature>
<dbReference type="InterPro" id="IPR011059">
    <property type="entry name" value="Metal-dep_hydrolase_composite"/>
</dbReference>
<comment type="similarity">
    <text evidence="4">Belongs to the metallo-dependent hydrolases superfamily. MTA/SAH deaminase family.</text>
</comment>
<evidence type="ECO:0000313" key="7">
    <source>
        <dbReference type="Proteomes" id="UP000036923"/>
    </source>
</evidence>
<dbReference type="EC" id="3.5.4.31" evidence="4"/>
<dbReference type="Gene3D" id="3.20.20.140">
    <property type="entry name" value="Metal-dependent hydrolases"/>
    <property type="match status" value="1"/>
</dbReference>
<keyword evidence="2 4" id="KW-0378">Hydrolase</keyword>
<organism evidence="6 7">
    <name type="scientific">Pseudobacteroides cellulosolvens ATCC 35603 = DSM 2933</name>
    <dbReference type="NCBI Taxonomy" id="398512"/>
    <lineage>
        <taxon>Bacteria</taxon>
        <taxon>Bacillati</taxon>
        <taxon>Bacillota</taxon>
        <taxon>Clostridia</taxon>
        <taxon>Eubacteriales</taxon>
        <taxon>Oscillospiraceae</taxon>
        <taxon>Pseudobacteroides</taxon>
    </lineage>
</organism>
<dbReference type="SUPFAM" id="SSF51556">
    <property type="entry name" value="Metallo-dependent hydrolases"/>
    <property type="match status" value="1"/>
</dbReference>
<feature type="binding site" evidence="4">
    <location>
        <position position="95"/>
    </location>
    <ligand>
        <name>substrate</name>
    </ligand>
</feature>
<feature type="binding site" evidence="4">
    <location>
        <position position="68"/>
    </location>
    <ligand>
        <name>Zn(2+)</name>
        <dbReference type="ChEBI" id="CHEBI:29105"/>
    </ligand>
</feature>
<evidence type="ECO:0000313" key="6">
    <source>
        <dbReference type="EMBL" id="KNY28228.1"/>
    </source>
</evidence>
<dbReference type="eggNOG" id="COG0402">
    <property type="taxonomic scope" value="Bacteria"/>
</dbReference>
<comment type="cofactor">
    <cofactor evidence="4">
        <name>Zn(2+)</name>
        <dbReference type="ChEBI" id="CHEBI:29105"/>
    </cofactor>
    <text evidence="4">Binds 1 zinc ion per subunit.</text>
</comment>
<comment type="function">
    <text evidence="4">Catalyzes the deamination of 5-methylthioadenosine and S-adenosyl-L-homocysteine into 5-methylthioinosine and S-inosyl-L-homocysteine, respectively. Is also able to deaminate adenosine.</text>
</comment>
<dbReference type="CDD" id="cd01298">
    <property type="entry name" value="ATZ_TRZ_like"/>
    <property type="match status" value="1"/>
</dbReference>
<dbReference type="RefSeq" id="WP_036944646.1">
    <property type="nucleotide sequence ID" value="NZ_JQKC01000033.1"/>
</dbReference>
<dbReference type="GO" id="GO:0050270">
    <property type="term" value="F:S-adenosylhomocysteine deaminase activity"/>
    <property type="evidence" value="ECO:0007669"/>
    <property type="project" value="UniProtKB-UniRule"/>
</dbReference>
<accession>A0A0L6JR31</accession>
<dbReference type="FunFam" id="3.20.20.140:FF:000014">
    <property type="entry name" value="5-methylthioadenosine/S-adenosylhomocysteine deaminase"/>
    <property type="match status" value="1"/>
</dbReference>
<name>A0A0L6JR31_9FIRM</name>
<dbReference type="InterPro" id="IPR023512">
    <property type="entry name" value="Deaminase_MtaD/DadD"/>
</dbReference>
<feature type="binding site" evidence="4">
    <location>
        <position position="66"/>
    </location>
    <ligand>
        <name>Zn(2+)</name>
        <dbReference type="ChEBI" id="CHEBI:29105"/>
    </ligand>
</feature>
<evidence type="ECO:0000256" key="1">
    <source>
        <dbReference type="ARBA" id="ARBA00022723"/>
    </source>
</evidence>
<dbReference type="Proteomes" id="UP000036923">
    <property type="component" value="Unassembled WGS sequence"/>
</dbReference>
<dbReference type="SUPFAM" id="SSF51338">
    <property type="entry name" value="Composite domain of metallo-dependent hydrolases"/>
    <property type="match status" value="1"/>
</dbReference>
<dbReference type="HAMAP" id="MF_01281">
    <property type="entry name" value="MTA_SAH_deamin"/>
    <property type="match status" value="1"/>
</dbReference>
<dbReference type="PATRIC" id="fig|398512.5.peg.3669"/>
<dbReference type="AlphaFoldDB" id="A0A0L6JR31"/>
<comment type="caution">
    <text evidence="4">Lacks conserved residue(s) required for the propagation of feature annotation.</text>
</comment>
<evidence type="ECO:0000256" key="3">
    <source>
        <dbReference type="ARBA" id="ARBA00022833"/>
    </source>
</evidence>
<evidence type="ECO:0000256" key="2">
    <source>
        <dbReference type="ARBA" id="ARBA00022801"/>
    </source>
</evidence>
<gene>
    <name evidence="4" type="primary">mtaD</name>
    <name evidence="6" type="ORF">Bccel_3502</name>
</gene>
<keyword evidence="1 4" id="KW-0479">Metal-binding</keyword>
<comment type="catalytic activity">
    <reaction evidence="4">
        <text>S-adenosyl-L-homocysteine + H2O + H(+) = S-inosyl-L-homocysteine + NH4(+)</text>
        <dbReference type="Rhea" id="RHEA:20716"/>
        <dbReference type="ChEBI" id="CHEBI:15377"/>
        <dbReference type="ChEBI" id="CHEBI:15378"/>
        <dbReference type="ChEBI" id="CHEBI:28938"/>
        <dbReference type="ChEBI" id="CHEBI:57856"/>
        <dbReference type="ChEBI" id="CHEBI:57985"/>
        <dbReference type="EC" id="3.5.4.28"/>
    </reaction>
</comment>
<feature type="binding site" evidence="4">
    <location>
        <position position="189"/>
    </location>
    <ligand>
        <name>substrate</name>
    </ligand>
</feature>
<sequence>MNILLKNIGIITGGIDNPHIEEGFVGIKDDIIDFVCSADELQPEFKAQKVIDGKNKLVMPGLINTHTHSSMTVMRNYANDLSLHEWLFDNIFPVEACLTGEDIYWGAMLGIAEMIKTGTTTFTDMYLDMNEVARAVIESGIRANLSISPIKFNAQEGNKIIDETSKVYDFYKYWHNKDDGMLIVSLEVHSTYLFNREWLNKSSEIAKDLGIGIQIHIQETKRELLESIEKHGITPSRMCLETGIFDVPVIAAHCVHLTDDDMDILKAKNVSVAHNPTSNLKLGSGIAPIPSLLERGINVTIGTDGAASNNNLNMFEEMHIAALLHKGYKNEPALVNAREAITMATSNGAVANGLGGVTGVIKKGMKADLIIIDMNKPHLCPVNDPIAAVVYSVQGSDVETSIINGKIVMENRVLTIIDEELVMSKVREVAKRVIK</sequence>
<dbReference type="Gene3D" id="2.30.40.10">
    <property type="entry name" value="Urease, subunit C, domain 1"/>
    <property type="match status" value="1"/>
</dbReference>
<keyword evidence="3 4" id="KW-0862">Zinc</keyword>
<evidence type="ECO:0000259" key="5">
    <source>
        <dbReference type="Pfam" id="PF01979"/>
    </source>
</evidence>